<feature type="active site" description="Proton donor" evidence="7">
    <location>
        <position position="1412"/>
    </location>
</feature>
<dbReference type="PRINTS" id="PR00387">
    <property type="entry name" value="PDIESTERASE1"/>
</dbReference>
<reference evidence="12" key="1">
    <citation type="submission" date="2021-09" db="EMBL/GenBank/DDBJ databases">
        <authorList>
            <consortium name="AG Swart"/>
            <person name="Singh M."/>
            <person name="Singh A."/>
            <person name="Seah K."/>
            <person name="Emmerich C."/>
        </authorList>
    </citation>
    <scope>NUCLEOTIDE SEQUENCE</scope>
    <source>
        <strain evidence="12">ATCC30299</strain>
    </source>
</reference>
<evidence type="ECO:0000256" key="6">
    <source>
        <dbReference type="ARBA" id="ARBA00023149"/>
    </source>
</evidence>
<dbReference type="Gene3D" id="3.30.450.20">
    <property type="entry name" value="PAS domain"/>
    <property type="match status" value="1"/>
</dbReference>
<sequence>MQQNHESAFNSFSYSQINSSAGILDALLKFSNILSDLLRIENLSIETLKGKIIYICRILTGASWVEVLLKEDHYLLASGKAQPVSKLEIDESSFPGYCALHKTRQALYNLNSSSFYTSFDFKLYPFTANGTQQVPASSVACIPIVKNGEVNIVLVLFNKIDENNSISYFTENDMNIIQAIGEMMLGLLDIINHCKELETKSFNQKKLAEENTNITNCTHKMMIRRKLLSKCIEIITEENVITQPILKLIGEVMESDGLIVHLLEKSNSLTPIVVSGLSDIAFSTKTSEYVALVIKEILNVNDLAAEPLWDKDKKLKMRSLLACPIFDKNNEVVAVIEFFRKHKPFSSSDERIAKELLKAIEKVHPERFIGRSNPNLSKVQERAINSKLKDIRIFRFNQDDFFNFANILEEIRTSLRQLVSHEESNIYIADQKWGCLWTKQSEECDTLTQLMEQDTLLGYVYHIQKPVILPNNDIQLSDSARFHNQFVICAPIISDISEYPVIGILLLTRNHKAFTASEIWILNIFCTKIAKNFENIYIYSSESKAIISEMPPSPDLSPTENFRRMNSKSYIKLRQEYAQDFSSPTETPEAPHNMNDLYSFSHLPPNKINELKILLSSIQSNPGNSLSTLAHGLQKIIPSQGSKLLLFDQTEQYLVDAISGSLMKPSGLINQCLEKRLPIILKSDAWANKCFDDHIDCLGIEDEIDSFLAVPVQSIMDHPLGVLAFVNASTSFEEEDIATAKFLSLITREFAMAKDESLKNYQSVVKMGRKHKMLQQWCKQVFFVANSAQNKMTIAKDILHSLFEEEKIDSLIKYALEIICALTNAEEAGVVYKEGNTFVERLLVKGKYKKSTAIEEEAWVMKSLDIRRTISLNTHINRENMIIVPYLQEQCETVIVKVWNKKDDTLSYYCNFSKDDEIIIYSFADAISEALNIFNDESKIDSLMKLKQLIRDHASNLNTYSFMSTIRCALKKLLDCDRASIFVREGKNMVIRAQGLDLGIPVGLSIPIGKGIIGNVAQTAKIENIKDVYEDPRFNPEVDRSTGYKTSTMLCMPVLDPKGKVIAAVQMINKRQGFFDKSDEQTLEIFCEIISTVLENWDIFQHQIEERSRFLNVFNSIGNYILVLDKDGTLEYCNKALENLFGVPEKIAKKSHYSSWLRDNRQLVHDITGVYQKFSKRIYRSSQKIASVLKKKVNNPSPEPQNLIMNYTIIELQDFFNLNSFGVILIFEDATAIEELNSKFMKIQNELSALKNSVNSETSLQRCIQKLTFIASENDTDNETSNQIFEIVKVLKEGNLNRAVVSFPEDLETLRAEVKQGLKAYVGLEENNNENVRLSVPVSHQRRKYSGILTVDIEMLRNIDINVFEIEDHFQFVYGMYQDFDLINQFDIPQDKLENFVRDVKEHYEIYINPFHNFYHGLNVLHSIYFLLSSTSGASFFGPLEIFSFFTAALCHDIEHPGRTNAFEMNRESHLSVIYNDKSVLENHHAATAFRLLQIEKNNIIQSLAPDFRKRFRKVVIVSILGTDMAKHFPMISNMTARFKDIHENPLGSRDSDLDDVAEFLLHCSDLAHQCKKAEVYQMWSQKLADEFTRQYEEELRLGMPPTEIFKDLDKPEVYYSNELGFLKFMIKPLWECANLWLSPHIDKMIENMNNNIEFYQKKKEEHTKNK</sequence>
<comment type="caution">
    <text evidence="12">The sequence shown here is derived from an EMBL/GenBank/DDBJ whole genome shotgun (WGS) entry which is preliminary data.</text>
</comment>
<dbReference type="Pfam" id="PF01590">
    <property type="entry name" value="GAF"/>
    <property type="match status" value="3"/>
</dbReference>
<dbReference type="Proteomes" id="UP001162131">
    <property type="component" value="Unassembled WGS sequence"/>
</dbReference>
<feature type="domain" description="PDEase" evidence="11">
    <location>
        <begin position="1326"/>
        <end position="1663"/>
    </location>
</feature>
<dbReference type="Gene3D" id="1.10.1300.10">
    <property type="entry name" value="3'5'-cyclic nucleotide phosphodiesterase, catalytic domain"/>
    <property type="match status" value="1"/>
</dbReference>
<gene>
    <name evidence="12" type="ORF">BSTOLATCC_MIC22315</name>
</gene>
<dbReference type="Pfam" id="PF13188">
    <property type="entry name" value="PAS_8"/>
    <property type="match status" value="1"/>
</dbReference>
<comment type="similarity">
    <text evidence="2">Belongs to the cyclic nucleotide phosphodiesterase family. PDE8 subfamily.</text>
</comment>
<dbReference type="SUPFAM" id="SSF55785">
    <property type="entry name" value="PYP-like sensor domain (PAS domain)"/>
    <property type="match status" value="1"/>
</dbReference>
<dbReference type="GO" id="GO:0007165">
    <property type="term" value="P:signal transduction"/>
    <property type="evidence" value="ECO:0007669"/>
    <property type="project" value="InterPro"/>
</dbReference>
<accession>A0AAU9J4U3</accession>
<dbReference type="CDD" id="cd00077">
    <property type="entry name" value="HDc"/>
    <property type="match status" value="1"/>
</dbReference>
<dbReference type="InterPro" id="IPR000014">
    <property type="entry name" value="PAS"/>
</dbReference>
<evidence type="ECO:0000256" key="2">
    <source>
        <dbReference type="ARBA" id="ARBA00006437"/>
    </source>
</evidence>
<dbReference type="InterPro" id="IPR003018">
    <property type="entry name" value="GAF"/>
</dbReference>
<feature type="binding site" evidence="8">
    <location>
        <position position="1416"/>
    </location>
    <ligand>
        <name>Zn(2+)</name>
        <dbReference type="ChEBI" id="CHEBI:29105"/>
        <label>1</label>
    </ligand>
</feature>
<evidence type="ECO:0000256" key="7">
    <source>
        <dbReference type="PIRSR" id="PIRSR623088-1"/>
    </source>
</evidence>
<dbReference type="InterPro" id="IPR023088">
    <property type="entry name" value="PDEase"/>
</dbReference>
<dbReference type="Gene3D" id="3.30.450.40">
    <property type="match status" value="5"/>
</dbReference>
<comment type="cofactor">
    <cofactor evidence="9">
        <name>a divalent metal cation</name>
        <dbReference type="ChEBI" id="CHEBI:60240"/>
    </cofactor>
    <text evidence="9">Binds 2 divalent metal cations per subunit. Site 1 may preferentially bind zinc ions, while site 2 has a preference for magnesium and/or manganese ions.</text>
</comment>
<keyword evidence="6" id="KW-0114">cAMP</keyword>
<comment type="pathway">
    <text evidence="1">Purine metabolism; 3',5'-cyclic AMP degradation; AMP from 3',5'-cyclic AMP: step 1/1.</text>
</comment>
<evidence type="ECO:0000259" key="10">
    <source>
        <dbReference type="PROSITE" id="PS50112"/>
    </source>
</evidence>
<dbReference type="InterPro" id="IPR036971">
    <property type="entry name" value="PDEase_catalytic_dom_sf"/>
</dbReference>
<dbReference type="EMBL" id="CAJZBQ010000021">
    <property type="protein sequence ID" value="CAG9318957.1"/>
    <property type="molecule type" value="Genomic_DNA"/>
</dbReference>
<keyword evidence="13" id="KW-1185">Reference proteome</keyword>
<evidence type="ECO:0000256" key="9">
    <source>
        <dbReference type="RuleBase" id="RU363067"/>
    </source>
</evidence>
<feature type="binding site" evidence="8">
    <location>
        <position position="1566"/>
    </location>
    <ligand>
        <name>Zn(2+)</name>
        <dbReference type="ChEBI" id="CHEBI:29105"/>
        <label>1</label>
    </ligand>
</feature>
<evidence type="ECO:0000256" key="5">
    <source>
        <dbReference type="ARBA" id="ARBA00022801"/>
    </source>
</evidence>
<dbReference type="Pfam" id="PF00233">
    <property type="entry name" value="PDEase_I"/>
    <property type="match status" value="1"/>
</dbReference>
<dbReference type="SMART" id="SM00065">
    <property type="entry name" value="GAF"/>
    <property type="match status" value="2"/>
</dbReference>
<evidence type="ECO:0000256" key="4">
    <source>
        <dbReference type="ARBA" id="ARBA00022723"/>
    </source>
</evidence>
<dbReference type="InterPro" id="IPR002073">
    <property type="entry name" value="PDEase_catalytic_dom"/>
</dbReference>
<dbReference type="GO" id="GO:0004114">
    <property type="term" value="F:3',5'-cyclic-nucleotide phosphodiesterase activity"/>
    <property type="evidence" value="ECO:0007669"/>
    <property type="project" value="InterPro"/>
</dbReference>
<evidence type="ECO:0000256" key="8">
    <source>
        <dbReference type="PIRSR" id="PIRSR623088-3"/>
    </source>
</evidence>
<evidence type="ECO:0000256" key="3">
    <source>
        <dbReference type="ARBA" id="ARBA00022535"/>
    </source>
</evidence>
<dbReference type="InterPro" id="IPR029016">
    <property type="entry name" value="GAF-like_dom_sf"/>
</dbReference>
<proteinExistence type="inferred from homology"/>
<dbReference type="EC" id="3.1.4.-" evidence="9"/>
<evidence type="ECO:0000256" key="1">
    <source>
        <dbReference type="ARBA" id="ARBA00004703"/>
    </source>
</evidence>
<dbReference type="PROSITE" id="PS50112">
    <property type="entry name" value="PAS"/>
    <property type="match status" value="1"/>
</dbReference>
<feature type="domain" description="PAS" evidence="10">
    <location>
        <begin position="1106"/>
        <end position="1142"/>
    </location>
</feature>
<organism evidence="12 13">
    <name type="scientific">Blepharisma stoltei</name>
    <dbReference type="NCBI Taxonomy" id="1481888"/>
    <lineage>
        <taxon>Eukaryota</taxon>
        <taxon>Sar</taxon>
        <taxon>Alveolata</taxon>
        <taxon>Ciliophora</taxon>
        <taxon>Postciliodesmatophora</taxon>
        <taxon>Heterotrichea</taxon>
        <taxon>Heterotrichida</taxon>
        <taxon>Blepharismidae</taxon>
        <taxon>Blepharisma</taxon>
    </lineage>
</organism>
<name>A0AAU9J4U3_9CILI</name>
<feature type="binding site" evidence="8">
    <location>
        <position position="1453"/>
    </location>
    <ligand>
        <name>Zn(2+)</name>
        <dbReference type="ChEBI" id="CHEBI:29105"/>
        <label>1</label>
    </ligand>
</feature>
<dbReference type="SUPFAM" id="SSF109604">
    <property type="entry name" value="HD-domain/PDEase-like"/>
    <property type="match status" value="1"/>
</dbReference>
<evidence type="ECO:0000313" key="12">
    <source>
        <dbReference type="EMBL" id="CAG9318957.1"/>
    </source>
</evidence>
<dbReference type="PANTHER" id="PTHR11347">
    <property type="entry name" value="CYCLIC NUCLEOTIDE PHOSPHODIESTERASE"/>
    <property type="match status" value="1"/>
</dbReference>
<keyword evidence="3" id="KW-0140">cGMP</keyword>
<dbReference type="SMART" id="SM00471">
    <property type="entry name" value="HDc"/>
    <property type="match status" value="1"/>
</dbReference>
<dbReference type="PROSITE" id="PS51845">
    <property type="entry name" value="PDEASE_I_2"/>
    <property type="match status" value="1"/>
</dbReference>
<dbReference type="InterPro" id="IPR003607">
    <property type="entry name" value="HD/PDEase_dom"/>
</dbReference>
<protein>
    <recommendedName>
        <fullName evidence="9">Phosphodiesterase</fullName>
        <ecNumber evidence="9">3.1.4.-</ecNumber>
    </recommendedName>
</protein>
<feature type="binding site" evidence="8">
    <location>
        <position position="1453"/>
    </location>
    <ligand>
        <name>Zn(2+)</name>
        <dbReference type="ChEBI" id="CHEBI:29105"/>
        <label>2</label>
    </ligand>
</feature>
<dbReference type="InterPro" id="IPR023174">
    <property type="entry name" value="PDEase_CS"/>
</dbReference>
<dbReference type="SUPFAM" id="SSF55781">
    <property type="entry name" value="GAF domain-like"/>
    <property type="match status" value="5"/>
</dbReference>
<dbReference type="GO" id="GO:0046872">
    <property type="term" value="F:metal ion binding"/>
    <property type="evidence" value="ECO:0007669"/>
    <property type="project" value="UniProtKB-KW"/>
</dbReference>
<dbReference type="InterPro" id="IPR035965">
    <property type="entry name" value="PAS-like_dom_sf"/>
</dbReference>
<evidence type="ECO:0000313" key="13">
    <source>
        <dbReference type="Proteomes" id="UP001162131"/>
    </source>
</evidence>
<keyword evidence="4 8" id="KW-0479">Metal-binding</keyword>
<dbReference type="PROSITE" id="PS00126">
    <property type="entry name" value="PDEASE_I_1"/>
    <property type="match status" value="1"/>
</dbReference>
<evidence type="ECO:0000259" key="11">
    <source>
        <dbReference type="PROSITE" id="PS51845"/>
    </source>
</evidence>
<feature type="binding site" evidence="8">
    <location>
        <position position="1452"/>
    </location>
    <ligand>
        <name>Zn(2+)</name>
        <dbReference type="ChEBI" id="CHEBI:29105"/>
        <label>1</label>
    </ligand>
</feature>
<keyword evidence="5 9" id="KW-0378">Hydrolase</keyword>